<organism evidence="2 3">
    <name type="scientific">Steinernema glaseri</name>
    <dbReference type="NCBI Taxonomy" id="37863"/>
    <lineage>
        <taxon>Eukaryota</taxon>
        <taxon>Metazoa</taxon>
        <taxon>Ecdysozoa</taxon>
        <taxon>Nematoda</taxon>
        <taxon>Chromadorea</taxon>
        <taxon>Rhabditida</taxon>
        <taxon>Tylenchina</taxon>
        <taxon>Panagrolaimomorpha</taxon>
        <taxon>Strongyloidoidea</taxon>
        <taxon>Steinernematidae</taxon>
        <taxon>Steinernema</taxon>
    </lineage>
</organism>
<evidence type="ECO:0000313" key="2">
    <source>
        <dbReference type="Proteomes" id="UP000095287"/>
    </source>
</evidence>
<evidence type="ECO:0000259" key="1">
    <source>
        <dbReference type="PROSITE" id="PS50191"/>
    </source>
</evidence>
<dbReference type="InterPro" id="IPR053302">
    <property type="entry name" value="CRAL-TRIO_domain"/>
</dbReference>
<dbReference type="Gene3D" id="2.60.120.680">
    <property type="entry name" value="GOLD domain"/>
    <property type="match status" value="1"/>
</dbReference>
<dbReference type="Pfam" id="PF25883">
    <property type="entry name" value="F28H7_8_C"/>
    <property type="match status" value="1"/>
</dbReference>
<dbReference type="PANTHER" id="PTHR47159:SF2">
    <property type="entry name" value="CRAL-TRIO DOMAIN-CONTAINING PROTEIN"/>
    <property type="match status" value="1"/>
</dbReference>
<dbReference type="Pfam" id="PF00650">
    <property type="entry name" value="CRAL_TRIO"/>
    <property type="match status" value="1"/>
</dbReference>
<feature type="domain" description="CRAL-TRIO" evidence="1">
    <location>
        <begin position="1"/>
        <end position="76"/>
    </location>
</feature>
<dbReference type="InterPro" id="IPR001251">
    <property type="entry name" value="CRAL-TRIO_dom"/>
</dbReference>
<dbReference type="CDD" id="cd00170">
    <property type="entry name" value="SEC14"/>
    <property type="match status" value="1"/>
</dbReference>
<dbReference type="Proteomes" id="UP000095287">
    <property type="component" value="Unplaced"/>
</dbReference>
<proteinExistence type="predicted"/>
<dbReference type="InterPro" id="IPR058960">
    <property type="entry name" value="Ctg-1-like_C"/>
</dbReference>
<dbReference type="PANTHER" id="PTHR47159">
    <property type="entry name" value="PROTEIN CBG07705-RELATED"/>
    <property type="match status" value="1"/>
</dbReference>
<evidence type="ECO:0000313" key="3">
    <source>
        <dbReference type="WBParaSite" id="L893_g18553.t1"/>
    </source>
</evidence>
<keyword evidence="2" id="KW-1185">Reference proteome</keyword>
<dbReference type="PROSITE" id="PS50191">
    <property type="entry name" value="CRAL_TRIO"/>
    <property type="match status" value="1"/>
</dbReference>
<dbReference type="Gene3D" id="3.40.525.10">
    <property type="entry name" value="CRAL-TRIO lipid binding domain"/>
    <property type="match status" value="1"/>
</dbReference>
<dbReference type="WBParaSite" id="L893_g18553.t1">
    <property type="protein sequence ID" value="L893_g18553.t1"/>
    <property type="gene ID" value="L893_g18553"/>
</dbReference>
<dbReference type="InterPro" id="IPR036865">
    <property type="entry name" value="CRAL-TRIO_dom_sf"/>
</dbReference>
<reference evidence="3" key="1">
    <citation type="submission" date="2016-11" db="UniProtKB">
        <authorList>
            <consortium name="WormBaseParasite"/>
        </authorList>
    </citation>
    <scope>IDENTIFICATION</scope>
</reference>
<sequence length="217" mass="25250">MWGTLLEQYPDLINKIVVVNCPKFMNLVWKACTPFISEGYKNKIILTGDDWREELRKHVHPSCLPVHYGGTLIGPDDDPHCRHLIDYPPSGTFPDDLPEIVENLKAFTIPAGQEVVQTYHWREGQLLEFFVKHSQEFTMIIMYSREEQAEECEWLEVYAGCERPALTKLDTWTWQAPYTGFYHVKYGNEKAWFLGISVNYRIYSIEADGSRVDAKIL</sequence>
<dbReference type="SUPFAM" id="SSF52087">
    <property type="entry name" value="CRAL/TRIO domain"/>
    <property type="match status" value="1"/>
</dbReference>
<name>A0A1I7YQ20_9BILA</name>
<protein>
    <submittedName>
        <fullName evidence="3">CRAL-TRIO domain-containing protein</fullName>
    </submittedName>
</protein>
<accession>A0A1I7YQ20</accession>
<dbReference type="AlphaFoldDB" id="A0A1I7YQ20"/>